<evidence type="ECO:0000313" key="3">
    <source>
        <dbReference type="Proteomes" id="UP001141166"/>
    </source>
</evidence>
<dbReference type="RefSeq" id="WP_272471405.1">
    <property type="nucleotide sequence ID" value="NZ_JAMWMK010000012.1"/>
</dbReference>
<dbReference type="EMBL" id="JAMWMK010000012">
    <property type="protein sequence ID" value="MDC4248084.1"/>
    <property type="molecule type" value="Genomic_DNA"/>
</dbReference>
<gene>
    <name evidence="2" type="ORF">M3X98_08440</name>
</gene>
<dbReference type="Proteomes" id="UP001141166">
    <property type="component" value="Unassembled WGS sequence"/>
</dbReference>
<keyword evidence="1" id="KW-1133">Transmembrane helix</keyword>
<organism evidence="2 3">
    <name type="scientific">Enterococcus faecium</name>
    <name type="common">Streptococcus faecium</name>
    <dbReference type="NCBI Taxonomy" id="1352"/>
    <lineage>
        <taxon>Bacteria</taxon>
        <taxon>Bacillati</taxon>
        <taxon>Bacillota</taxon>
        <taxon>Bacilli</taxon>
        <taxon>Lactobacillales</taxon>
        <taxon>Enterococcaceae</taxon>
        <taxon>Enterococcus</taxon>
    </lineage>
</organism>
<keyword evidence="1" id="KW-0812">Transmembrane</keyword>
<proteinExistence type="predicted"/>
<evidence type="ECO:0000256" key="1">
    <source>
        <dbReference type="SAM" id="Phobius"/>
    </source>
</evidence>
<dbReference type="AlphaFoldDB" id="A0A9X3XSS1"/>
<evidence type="ECO:0000313" key="2">
    <source>
        <dbReference type="EMBL" id="MDC4248084.1"/>
    </source>
</evidence>
<feature type="transmembrane region" description="Helical" evidence="1">
    <location>
        <begin position="7"/>
        <end position="26"/>
    </location>
</feature>
<sequence>MTKRNKYLLIGLSAFFVAVIAVKGFLSIHHLPKDSNEMLTFAQLQEKEGTDLKDLGTWQIETILFTGESKAVLTSNGKELTFPIEVTNEEKNEITLPTIRYTLTNLRISQRVGLAQKDKQYFMYTPSDS</sequence>
<name>A0A9X3XSS1_ENTFC</name>
<keyword evidence="1" id="KW-0472">Membrane</keyword>
<accession>A0A9X3XSS1</accession>
<comment type="caution">
    <text evidence="2">The sequence shown here is derived from an EMBL/GenBank/DDBJ whole genome shotgun (WGS) entry which is preliminary data.</text>
</comment>
<reference evidence="2" key="1">
    <citation type="submission" date="2022-05" db="EMBL/GenBank/DDBJ databases">
        <title>Draft genome sequences of Clostridium perfringens strains isolated from Peru.</title>
        <authorList>
            <person name="Hurtado R."/>
            <person name="Lima L."/>
            <person name="Sousa T."/>
            <person name="Jaiswal A.K."/>
            <person name="Tiwari S."/>
            <person name="Maturrano L."/>
            <person name="Brenig B."/>
            <person name="Azevedo V."/>
        </authorList>
    </citation>
    <scope>NUCLEOTIDE SEQUENCE</scope>
    <source>
        <strain evidence="2">CP4</strain>
    </source>
</reference>
<protein>
    <submittedName>
        <fullName evidence="2">Uncharacterized protein</fullName>
    </submittedName>
</protein>